<sequence length="242" mass="26182">MTTMSADSDAVRWTTGQVLDWMTNFSDSKEDIRVKILNIVQENDLDGHALKQLRDDPDELHDLLPVLKERLTFRAMMKQLYGTLAATRQSTNIRATQHSPTQSPSTSLESPPTAVSSKNMTASNDENQSHAVLPAFSSFDSSQVLSSNSQPILGLNSITASAPISNNIVEDAGAGDIQIDLYRGVHPTGIISGSHNQLVSTTQTPIYCGGQVQPVSSVAMTPNTVAGGIICNSLIQKRERYL</sequence>
<name>A0A2G8KS89_STIJA</name>
<gene>
    <name evidence="2" type="ORF">BSL78_12330</name>
</gene>
<evidence type="ECO:0000313" key="3">
    <source>
        <dbReference type="Proteomes" id="UP000230750"/>
    </source>
</evidence>
<dbReference type="AlphaFoldDB" id="A0A2G8KS89"/>
<evidence type="ECO:0000313" key="2">
    <source>
        <dbReference type="EMBL" id="PIK50800.1"/>
    </source>
</evidence>
<feature type="compositionally biased region" description="Low complexity" evidence="1">
    <location>
        <begin position="96"/>
        <end position="107"/>
    </location>
</feature>
<dbReference type="EMBL" id="MRZV01000404">
    <property type="protein sequence ID" value="PIK50800.1"/>
    <property type="molecule type" value="Genomic_DNA"/>
</dbReference>
<feature type="compositionally biased region" description="Polar residues" evidence="1">
    <location>
        <begin position="108"/>
        <end position="124"/>
    </location>
</feature>
<dbReference type="Proteomes" id="UP000230750">
    <property type="component" value="Unassembled WGS sequence"/>
</dbReference>
<keyword evidence="3" id="KW-1185">Reference proteome</keyword>
<evidence type="ECO:0008006" key="4">
    <source>
        <dbReference type="Google" id="ProtNLM"/>
    </source>
</evidence>
<dbReference type="OrthoDB" id="10065371at2759"/>
<dbReference type="SUPFAM" id="SSF47769">
    <property type="entry name" value="SAM/Pointed domain"/>
    <property type="match status" value="1"/>
</dbReference>
<dbReference type="InterPro" id="IPR013761">
    <property type="entry name" value="SAM/pointed_sf"/>
</dbReference>
<comment type="caution">
    <text evidence="2">The sequence shown here is derived from an EMBL/GenBank/DDBJ whole genome shotgun (WGS) entry which is preliminary data.</text>
</comment>
<proteinExistence type="predicted"/>
<reference evidence="2 3" key="1">
    <citation type="journal article" date="2017" name="PLoS Biol.">
        <title>The sea cucumber genome provides insights into morphological evolution and visceral regeneration.</title>
        <authorList>
            <person name="Zhang X."/>
            <person name="Sun L."/>
            <person name="Yuan J."/>
            <person name="Sun Y."/>
            <person name="Gao Y."/>
            <person name="Zhang L."/>
            <person name="Li S."/>
            <person name="Dai H."/>
            <person name="Hamel J.F."/>
            <person name="Liu C."/>
            <person name="Yu Y."/>
            <person name="Liu S."/>
            <person name="Lin W."/>
            <person name="Guo K."/>
            <person name="Jin S."/>
            <person name="Xu P."/>
            <person name="Storey K.B."/>
            <person name="Huan P."/>
            <person name="Zhang T."/>
            <person name="Zhou Y."/>
            <person name="Zhang J."/>
            <person name="Lin C."/>
            <person name="Li X."/>
            <person name="Xing L."/>
            <person name="Huo D."/>
            <person name="Sun M."/>
            <person name="Wang L."/>
            <person name="Mercier A."/>
            <person name="Li F."/>
            <person name="Yang H."/>
            <person name="Xiang J."/>
        </authorList>
    </citation>
    <scope>NUCLEOTIDE SEQUENCE [LARGE SCALE GENOMIC DNA]</scope>
    <source>
        <strain evidence="2">Shaxun</strain>
        <tissue evidence="2">Muscle</tissue>
    </source>
</reference>
<protein>
    <recommendedName>
        <fullName evidence="4">SAM domain-containing protein</fullName>
    </recommendedName>
</protein>
<feature type="region of interest" description="Disordered" evidence="1">
    <location>
        <begin position="93"/>
        <end position="124"/>
    </location>
</feature>
<accession>A0A2G8KS89</accession>
<organism evidence="2 3">
    <name type="scientific">Stichopus japonicus</name>
    <name type="common">Sea cucumber</name>
    <dbReference type="NCBI Taxonomy" id="307972"/>
    <lineage>
        <taxon>Eukaryota</taxon>
        <taxon>Metazoa</taxon>
        <taxon>Echinodermata</taxon>
        <taxon>Eleutherozoa</taxon>
        <taxon>Echinozoa</taxon>
        <taxon>Holothuroidea</taxon>
        <taxon>Aspidochirotacea</taxon>
        <taxon>Aspidochirotida</taxon>
        <taxon>Stichopodidae</taxon>
        <taxon>Apostichopus</taxon>
    </lineage>
</organism>
<evidence type="ECO:0000256" key="1">
    <source>
        <dbReference type="SAM" id="MobiDB-lite"/>
    </source>
</evidence>